<comment type="subcellular location">
    <subcellularLocation>
        <location evidence="3">Cytoplasm</location>
    </subcellularLocation>
</comment>
<sequence length="186" mass="20604">MKIVLASQSPRRKELLGRLVSEFAIQPAAIDETPIKGEDPVTYVQRMAYEKAQAVVERQAEQTLVIASDTTVVHRQQILGKPVDLADAKATLQSLSGETHQVYTAVVLKSKEREEKILAQAEVTFYPLTEQEIDTYLATGDYQDKAGSYGIQSFAGAFVKEIRGDYYSIVGFPIGAVNQSLKKFVF</sequence>
<comment type="caution">
    <text evidence="3">Lacks conserved residue(s) required for the propagation of feature annotation.</text>
</comment>
<keyword evidence="2 3" id="KW-0378">Hydrolase</keyword>
<dbReference type="GO" id="GO:0005737">
    <property type="term" value="C:cytoplasm"/>
    <property type="evidence" value="ECO:0007669"/>
    <property type="project" value="UniProtKB-SubCell"/>
</dbReference>
<dbReference type="InterPro" id="IPR003697">
    <property type="entry name" value="Maf-like"/>
</dbReference>
<feature type="site" description="Important for substrate specificity" evidence="3">
    <location>
        <position position="152"/>
    </location>
</feature>
<feature type="site" description="Important for substrate specificity" evidence="3">
    <location>
        <position position="70"/>
    </location>
</feature>
<dbReference type="HAMAP" id="MF_00528">
    <property type="entry name" value="Maf"/>
    <property type="match status" value="1"/>
</dbReference>
<dbReference type="AlphaFoldDB" id="A0A179ER67"/>
<evidence type="ECO:0000256" key="3">
    <source>
        <dbReference type="HAMAP-Rule" id="MF_00528"/>
    </source>
</evidence>
<dbReference type="GO" id="GO:0036218">
    <property type="term" value="F:dTTP diphosphatase activity"/>
    <property type="evidence" value="ECO:0007669"/>
    <property type="project" value="RHEA"/>
</dbReference>
<dbReference type="RefSeq" id="WP_067483435.1">
    <property type="nucleotide sequence ID" value="NZ_LWMN01000012.1"/>
</dbReference>
<feature type="active site" description="Proton acceptor" evidence="3">
    <location>
        <position position="69"/>
    </location>
</feature>
<dbReference type="Gene3D" id="3.90.950.10">
    <property type="match status" value="1"/>
</dbReference>
<keyword evidence="3" id="KW-0546">Nucleotide metabolism</keyword>
<dbReference type="EC" id="3.6.1.9" evidence="3"/>
<feature type="site" description="Important for substrate specificity" evidence="3">
    <location>
        <position position="11"/>
    </location>
</feature>
<organism evidence="4 5">
    <name type="scientific">Enterococcus thailandicus</name>
    <dbReference type="NCBI Taxonomy" id="417368"/>
    <lineage>
        <taxon>Bacteria</taxon>
        <taxon>Bacillati</taxon>
        <taxon>Bacillota</taxon>
        <taxon>Bacilli</taxon>
        <taxon>Lactobacillales</taxon>
        <taxon>Enterococcaceae</taxon>
        <taxon>Enterococcus</taxon>
    </lineage>
</organism>
<comment type="cofactor">
    <cofactor evidence="1 3">
        <name>a divalent metal cation</name>
        <dbReference type="ChEBI" id="CHEBI:60240"/>
    </cofactor>
</comment>
<comment type="similarity">
    <text evidence="3">Belongs to the Maf family. YhdE subfamily.</text>
</comment>
<dbReference type="InterPro" id="IPR029001">
    <property type="entry name" value="ITPase-like_fam"/>
</dbReference>
<dbReference type="CDD" id="cd00555">
    <property type="entry name" value="Maf"/>
    <property type="match status" value="1"/>
</dbReference>
<gene>
    <name evidence="4" type="ORF">A6E74_06630</name>
</gene>
<comment type="catalytic activity">
    <reaction evidence="3">
        <text>dTTP + H2O = dTMP + diphosphate + H(+)</text>
        <dbReference type="Rhea" id="RHEA:28534"/>
        <dbReference type="ChEBI" id="CHEBI:15377"/>
        <dbReference type="ChEBI" id="CHEBI:15378"/>
        <dbReference type="ChEBI" id="CHEBI:33019"/>
        <dbReference type="ChEBI" id="CHEBI:37568"/>
        <dbReference type="ChEBI" id="CHEBI:63528"/>
        <dbReference type="EC" id="3.6.1.9"/>
    </reaction>
</comment>
<dbReference type="PANTHER" id="PTHR43213">
    <property type="entry name" value="BIFUNCTIONAL DTTP/UTP PYROPHOSPHATASE/METHYLTRANSFERASE PROTEIN-RELATED"/>
    <property type="match status" value="1"/>
</dbReference>
<evidence type="ECO:0000256" key="1">
    <source>
        <dbReference type="ARBA" id="ARBA00001968"/>
    </source>
</evidence>
<comment type="function">
    <text evidence="3">Nucleoside triphosphate pyrophosphatase that hydrolyzes dTTP and UTP. May have a dual role in cell division arrest and in preventing the incorporation of modified nucleotides into cellular nucleic acids.</text>
</comment>
<accession>A0A179ER67</accession>
<dbReference type="GO" id="GO:0009117">
    <property type="term" value="P:nucleotide metabolic process"/>
    <property type="evidence" value="ECO:0007669"/>
    <property type="project" value="UniProtKB-KW"/>
</dbReference>
<evidence type="ECO:0000313" key="4">
    <source>
        <dbReference type="EMBL" id="OAQ55735.1"/>
    </source>
</evidence>
<dbReference type="Pfam" id="PF02545">
    <property type="entry name" value="Maf"/>
    <property type="match status" value="1"/>
</dbReference>
<evidence type="ECO:0000256" key="2">
    <source>
        <dbReference type="ARBA" id="ARBA00022801"/>
    </source>
</evidence>
<dbReference type="EMBL" id="LWMN01000012">
    <property type="protein sequence ID" value="OAQ55735.1"/>
    <property type="molecule type" value="Genomic_DNA"/>
</dbReference>
<evidence type="ECO:0000313" key="5">
    <source>
        <dbReference type="Proteomes" id="UP000078516"/>
    </source>
</evidence>
<name>A0A179ER67_ENTTH</name>
<dbReference type="PANTHER" id="PTHR43213:SF5">
    <property type="entry name" value="BIFUNCTIONAL DTTP_UTP PYROPHOSPHATASE_METHYLTRANSFERASE PROTEIN-RELATED"/>
    <property type="match status" value="1"/>
</dbReference>
<comment type="catalytic activity">
    <reaction evidence="3">
        <text>UTP + H2O = UMP + diphosphate + H(+)</text>
        <dbReference type="Rhea" id="RHEA:29395"/>
        <dbReference type="ChEBI" id="CHEBI:15377"/>
        <dbReference type="ChEBI" id="CHEBI:15378"/>
        <dbReference type="ChEBI" id="CHEBI:33019"/>
        <dbReference type="ChEBI" id="CHEBI:46398"/>
        <dbReference type="ChEBI" id="CHEBI:57865"/>
        <dbReference type="EC" id="3.6.1.9"/>
    </reaction>
</comment>
<keyword evidence="3" id="KW-0963">Cytoplasm</keyword>
<comment type="caution">
    <text evidence="4">The sequence shown here is derived from an EMBL/GenBank/DDBJ whole genome shotgun (WGS) entry which is preliminary data.</text>
</comment>
<dbReference type="GO" id="GO:0036221">
    <property type="term" value="F:UTP diphosphatase activity"/>
    <property type="evidence" value="ECO:0007669"/>
    <property type="project" value="RHEA"/>
</dbReference>
<keyword evidence="5" id="KW-1185">Reference proteome</keyword>
<dbReference type="SUPFAM" id="SSF52972">
    <property type="entry name" value="ITPase-like"/>
    <property type="match status" value="1"/>
</dbReference>
<dbReference type="PIRSF" id="PIRSF006305">
    <property type="entry name" value="Maf"/>
    <property type="match status" value="1"/>
</dbReference>
<protein>
    <recommendedName>
        <fullName evidence="3">dTTP/UTP pyrophosphatase</fullName>
        <shortName evidence="3">dTTPase/UTPase</shortName>
        <ecNumber evidence="3">3.6.1.9</ecNumber>
    </recommendedName>
    <alternativeName>
        <fullName evidence="3">Nucleoside triphosphate pyrophosphatase</fullName>
    </alternativeName>
    <alternativeName>
        <fullName evidence="3">Nucleotide pyrophosphatase</fullName>
        <shortName evidence="3">Nucleotide PPase</shortName>
    </alternativeName>
</protein>
<reference evidence="4 5" key="1">
    <citation type="submission" date="2016-04" db="EMBL/GenBank/DDBJ databases">
        <title>Draft genome of an Enterococcus thailandicus strain isolated from bovine feces.</title>
        <authorList>
            <person name="Beukers A.G."/>
            <person name="Zaheer R."/>
            <person name="Goji N."/>
            <person name="Cook S.R."/>
            <person name="Amoako K."/>
            <person name="Chaves A.V."/>
            <person name="Ward M.P."/>
            <person name="Mcallister T.A."/>
        </authorList>
    </citation>
    <scope>NUCLEOTIDE SEQUENCE [LARGE SCALE GENOMIC DNA]</scope>
    <source>
        <strain evidence="4 5">F0711D 46</strain>
    </source>
</reference>
<dbReference type="Proteomes" id="UP000078516">
    <property type="component" value="Unassembled WGS sequence"/>
</dbReference>
<dbReference type="NCBIfam" id="TIGR00172">
    <property type="entry name" value="maf"/>
    <property type="match status" value="1"/>
</dbReference>
<proteinExistence type="inferred from homology"/>